<evidence type="ECO:0000313" key="1">
    <source>
        <dbReference type="EMBL" id="ANA12909.1"/>
    </source>
</evidence>
<accession>A0ABN4NMK1</accession>
<keyword evidence="2" id="KW-1185">Reference proteome</keyword>
<organism evidence="1 2">
    <name type="scientific">Acetobacter oryzifermentans</name>
    <dbReference type="NCBI Taxonomy" id="1633874"/>
    <lineage>
        <taxon>Bacteria</taxon>
        <taxon>Pseudomonadati</taxon>
        <taxon>Pseudomonadota</taxon>
        <taxon>Alphaproteobacteria</taxon>
        <taxon>Acetobacterales</taxon>
        <taxon>Acetobacteraceae</taxon>
        <taxon>Acetobacter</taxon>
    </lineage>
</organism>
<gene>
    <name evidence="1" type="ORF">WG31_01835</name>
</gene>
<protein>
    <submittedName>
        <fullName evidence="1">Uncharacterized protein</fullName>
    </submittedName>
</protein>
<sequence>MITVTKEIRDSIVSIIADSAEYDASTVQISKSGEVTAKKDQDKTAVYDNARYLVGNIEDMIDANGNKQIGW</sequence>
<reference evidence="1 2" key="1">
    <citation type="submission" date="2015-03" db="EMBL/GenBank/DDBJ databases">
        <title>Genome study of Acetobacter sp. SLV-7.</title>
        <authorList>
            <person name="Cho G.Y."/>
            <person name="Jeon C.O."/>
        </authorList>
    </citation>
    <scope>NUCLEOTIDE SEQUENCE [LARGE SCALE GENOMIC DNA]</scope>
    <source>
        <strain evidence="1 2">SLV-7</strain>
    </source>
</reference>
<evidence type="ECO:0000313" key="2">
    <source>
        <dbReference type="Proteomes" id="UP000076595"/>
    </source>
</evidence>
<dbReference type="EMBL" id="CP011120">
    <property type="protein sequence ID" value="ANA12909.1"/>
    <property type="molecule type" value="Genomic_DNA"/>
</dbReference>
<dbReference type="RefSeq" id="WP_063353452.1">
    <property type="nucleotide sequence ID" value="NZ_CP011120.1"/>
</dbReference>
<proteinExistence type="predicted"/>
<name>A0ABN4NMK1_9PROT</name>
<dbReference type="Proteomes" id="UP000076595">
    <property type="component" value="Chromosome"/>
</dbReference>